<accession>A0ABU7A2X0</accession>
<reference evidence="1 2" key="1">
    <citation type="submission" date="2021-07" db="EMBL/GenBank/DDBJ databases">
        <authorList>
            <person name="Palmer J.M."/>
        </authorList>
    </citation>
    <scope>NUCLEOTIDE SEQUENCE [LARGE SCALE GENOMIC DNA]</scope>
    <source>
        <strain evidence="1 2">AT_MEX2019</strain>
        <tissue evidence="1">Muscle</tissue>
    </source>
</reference>
<protein>
    <submittedName>
        <fullName evidence="1">Uncharacterized protein</fullName>
    </submittedName>
</protein>
<dbReference type="Proteomes" id="UP001345963">
    <property type="component" value="Unassembled WGS sequence"/>
</dbReference>
<evidence type="ECO:0000313" key="1">
    <source>
        <dbReference type="EMBL" id="MED6231985.1"/>
    </source>
</evidence>
<dbReference type="EMBL" id="JAHUTI010000347">
    <property type="protein sequence ID" value="MED6231985.1"/>
    <property type="molecule type" value="Genomic_DNA"/>
</dbReference>
<proteinExistence type="predicted"/>
<evidence type="ECO:0000313" key="2">
    <source>
        <dbReference type="Proteomes" id="UP001345963"/>
    </source>
</evidence>
<organism evidence="1 2">
    <name type="scientific">Ataeniobius toweri</name>
    <dbReference type="NCBI Taxonomy" id="208326"/>
    <lineage>
        <taxon>Eukaryota</taxon>
        <taxon>Metazoa</taxon>
        <taxon>Chordata</taxon>
        <taxon>Craniata</taxon>
        <taxon>Vertebrata</taxon>
        <taxon>Euteleostomi</taxon>
        <taxon>Actinopterygii</taxon>
        <taxon>Neopterygii</taxon>
        <taxon>Teleostei</taxon>
        <taxon>Neoteleostei</taxon>
        <taxon>Acanthomorphata</taxon>
        <taxon>Ovalentaria</taxon>
        <taxon>Atherinomorphae</taxon>
        <taxon>Cyprinodontiformes</taxon>
        <taxon>Goodeidae</taxon>
        <taxon>Ataeniobius</taxon>
    </lineage>
</organism>
<comment type="caution">
    <text evidence="1">The sequence shown here is derived from an EMBL/GenBank/DDBJ whole genome shotgun (WGS) entry which is preliminary data.</text>
</comment>
<gene>
    <name evidence="1" type="ORF">ATANTOWER_016759</name>
</gene>
<name>A0ABU7A2X0_9TELE</name>
<sequence>MTSKGNPCRSTDCCYNGSNTDSSEESDVFLGRKCSYLLSLDPFSNSSNNLFLDDLFPSDALNSVASDSASTFPFICKTSRPLTSFLLQIQRFLVRSSLQRSPPITTGCAWWDQPICSSSVSQL</sequence>
<keyword evidence="2" id="KW-1185">Reference proteome</keyword>